<keyword evidence="1" id="KW-0472">Membrane</keyword>
<name>V7CSM1_PHAVU</name>
<dbReference type="EMBL" id="CM002289">
    <property type="protein sequence ID" value="ESW32363.1"/>
    <property type="molecule type" value="Genomic_DNA"/>
</dbReference>
<evidence type="ECO:0000313" key="3">
    <source>
        <dbReference type="Proteomes" id="UP000000226"/>
    </source>
</evidence>
<keyword evidence="1" id="KW-0812">Transmembrane</keyword>
<sequence>MLYRMHKASKYLPRKLKSLVLCAEAPIEVAVAPGGRWSRFKTYSMIQRTLEIWGFVITFIFKSWLNYRKFSNKGLLFGFSV</sequence>
<dbReference type="OrthoDB" id="427480at2759"/>
<dbReference type="eggNOG" id="KOG1235">
    <property type="taxonomic scope" value="Eukaryota"/>
</dbReference>
<feature type="transmembrane region" description="Helical" evidence="1">
    <location>
        <begin position="49"/>
        <end position="67"/>
    </location>
</feature>
<evidence type="ECO:0000256" key="1">
    <source>
        <dbReference type="SAM" id="Phobius"/>
    </source>
</evidence>
<reference evidence="3" key="1">
    <citation type="journal article" date="2014" name="Nat. Genet.">
        <title>A reference genome for common bean and genome-wide analysis of dual domestications.</title>
        <authorList>
            <person name="Schmutz J."/>
            <person name="McClean P.E."/>
            <person name="Mamidi S."/>
            <person name="Wu G.A."/>
            <person name="Cannon S.B."/>
            <person name="Grimwood J."/>
            <person name="Jenkins J."/>
            <person name="Shu S."/>
            <person name="Song Q."/>
            <person name="Chavarro C."/>
            <person name="Torres-Torres M."/>
            <person name="Geffroy V."/>
            <person name="Moghaddam S.M."/>
            <person name="Gao D."/>
            <person name="Abernathy B."/>
            <person name="Barry K."/>
            <person name="Blair M."/>
            <person name="Brick M.A."/>
            <person name="Chovatia M."/>
            <person name="Gepts P."/>
            <person name="Goodstein D.M."/>
            <person name="Gonzales M."/>
            <person name="Hellsten U."/>
            <person name="Hyten D.L."/>
            <person name="Jia G."/>
            <person name="Kelly J.D."/>
            <person name="Kudrna D."/>
            <person name="Lee R."/>
            <person name="Richard M.M."/>
            <person name="Miklas P.N."/>
            <person name="Osorno J.M."/>
            <person name="Rodrigues J."/>
            <person name="Thareau V."/>
            <person name="Urrea C.A."/>
            <person name="Wang M."/>
            <person name="Yu Y."/>
            <person name="Zhang M."/>
            <person name="Wing R.A."/>
            <person name="Cregan P.B."/>
            <person name="Rokhsar D.S."/>
            <person name="Jackson S.A."/>
        </authorList>
    </citation>
    <scope>NUCLEOTIDE SEQUENCE [LARGE SCALE GENOMIC DNA]</scope>
    <source>
        <strain evidence="3">cv. G19833</strain>
    </source>
</reference>
<gene>
    <name evidence="2" type="ORF">PHAVU_002G315800g</name>
</gene>
<evidence type="ECO:0000313" key="2">
    <source>
        <dbReference type="EMBL" id="ESW32363.1"/>
    </source>
</evidence>
<accession>V7CSM1</accession>
<protein>
    <submittedName>
        <fullName evidence="2">Uncharacterized protein</fullName>
    </submittedName>
</protein>
<dbReference type="STRING" id="3885.V7CSM1"/>
<proteinExistence type="predicted"/>
<organism evidence="2 3">
    <name type="scientific">Phaseolus vulgaris</name>
    <name type="common">Kidney bean</name>
    <name type="synonym">French bean</name>
    <dbReference type="NCBI Taxonomy" id="3885"/>
    <lineage>
        <taxon>Eukaryota</taxon>
        <taxon>Viridiplantae</taxon>
        <taxon>Streptophyta</taxon>
        <taxon>Embryophyta</taxon>
        <taxon>Tracheophyta</taxon>
        <taxon>Spermatophyta</taxon>
        <taxon>Magnoliopsida</taxon>
        <taxon>eudicotyledons</taxon>
        <taxon>Gunneridae</taxon>
        <taxon>Pentapetalae</taxon>
        <taxon>rosids</taxon>
        <taxon>fabids</taxon>
        <taxon>Fabales</taxon>
        <taxon>Fabaceae</taxon>
        <taxon>Papilionoideae</taxon>
        <taxon>50 kb inversion clade</taxon>
        <taxon>NPAAA clade</taxon>
        <taxon>indigoferoid/millettioid clade</taxon>
        <taxon>Phaseoleae</taxon>
        <taxon>Phaseolus</taxon>
    </lineage>
</organism>
<dbReference type="AlphaFoldDB" id="V7CSM1"/>
<dbReference type="Proteomes" id="UP000000226">
    <property type="component" value="Chromosome 2"/>
</dbReference>
<keyword evidence="3" id="KW-1185">Reference proteome</keyword>
<dbReference type="Gramene" id="ESW32363">
    <property type="protein sequence ID" value="ESW32363"/>
    <property type="gene ID" value="PHAVU_002G315800g"/>
</dbReference>
<keyword evidence="1" id="KW-1133">Transmembrane helix</keyword>